<dbReference type="PATRIC" id="fig|908937.9.peg.83"/>
<reference evidence="12" key="2">
    <citation type="submission" date="2012-02" db="EMBL/GenBank/DDBJ databases">
        <title>Complete sequence of chromosome 1 of Prevotella dentalis DSM 3688.</title>
        <authorList>
            <person name="Lucas S."/>
            <person name="Copeland A."/>
            <person name="Lapidus A."/>
            <person name="Glavina del Rio T."/>
            <person name="Dalin E."/>
            <person name="Tice H."/>
            <person name="Bruce D."/>
            <person name="Goodwin L."/>
            <person name="Pitluck S."/>
            <person name="Peters L."/>
            <person name="Mikhailova N."/>
            <person name="Chertkov O."/>
            <person name="Kyrpides N."/>
            <person name="Mavromatis K."/>
            <person name="Ivanova N."/>
            <person name="Brettin T."/>
            <person name="Detter J.C."/>
            <person name="Han C."/>
            <person name="Larimer F."/>
            <person name="Land M."/>
            <person name="Hauser L."/>
            <person name="Markowitz V."/>
            <person name="Cheng J.-F."/>
            <person name="Hugenholtz P."/>
            <person name="Woyke T."/>
            <person name="Wu D."/>
            <person name="Gronow S."/>
            <person name="Wellnitz S."/>
            <person name="Brambilla E."/>
            <person name="Klenk H.-P."/>
            <person name="Eisen J.A."/>
        </authorList>
    </citation>
    <scope>NUCLEOTIDE SEQUENCE [LARGE SCALE GENOMIC DNA]</scope>
    <source>
        <strain evidence="12">ATCC 49559 / DSM 3688 / JCM 13448 / NCTC 12043 / ES 2772</strain>
    </source>
</reference>
<gene>
    <name evidence="9" type="ordered locus">Prede_0077</name>
    <name evidence="10" type="ORF">HMPREF9136_1466</name>
</gene>
<dbReference type="Proteomes" id="UP000010862">
    <property type="component" value="Chromosome 1"/>
</dbReference>
<dbReference type="InterPro" id="IPR012944">
    <property type="entry name" value="SusD_RagB_dom"/>
</dbReference>
<sequence length="500" mass="56431">MKIFKYLAVGLLLVAGLNSCGSDYLNTQDREHLDPDAAGKAAGHNPNVFLNGIWSWLITFDTQKAGEKAAHDDFSYMSVLHATDMMGVDIAAGALHWFRFDYGFDNRMYNYRRTAVDWNTFYTVVAKANEIISLYPAGRELTAGEKALLGQAQAMRGMAYYYLIQLYQDPVTTAGTVNSEAKGVPLIYTAADGYSEEEMAKYKSRNTLKEVYARIEKDLTAAVSNLDGYTRPSKNYVDQHVANGLLARYYLLSQQWQKAADAANAARQGYVIMDNTGLHDGFMNIANKEWMWGFDQNTETQTTYASFFSHISNLSPGYSGMGYNTNLIDANLYNQISSTDYRKSLFNGPEGNDNQANAGAKMPYANLKFGWDGKWTMDYPYMRAAEMVLIEAEAYARLGQNDKAAQVLAVLMANRQPDWKKASVSVDDVLLQRRIELWGEGFSYFDLKRTGKGIDRTYQGTNHFTGYIFAVPAHDVKWTYQIPRREMQENKLIKSEDQNP</sequence>
<dbReference type="eggNOG" id="COG1834">
    <property type="taxonomic scope" value="Bacteria"/>
</dbReference>
<evidence type="ECO:0000313" key="9">
    <source>
        <dbReference type="EMBL" id="AGB27476.1"/>
    </source>
</evidence>
<proteinExistence type="inferred from homology"/>
<evidence type="ECO:0000256" key="2">
    <source>
        <dbReference type="ARBA" id="ARBA00006275"/>
    </source>
</evidence>
<dbReference type="KEGG" id="pdt:Prede_0077"/>
<comment type="similarity">
    <text evidence="2">Belongs to the SusD family.</text>
</comment>
<keyword evidence="12" id="KW-1185">Reference proteome</keyword>
<organism evidence="10 11">
    <name type="scientific">Prevotella dentalis (strain ATCC 49559 / DSM 3688 / JCM 13448 / NCTC 12043 / ES 2772)</name>
    <name type="common">Mitsuokella dentalis</name>
    <dbReference type="NCBI Taxonomy" id="908937"/>
    <lineage>
        <taxon>Bacteria</taxon>
        <taxon>Pseudomonadati</taxon>
        <taxon>Bacteroidota</taxon>
        <taxon>Bacteroidia</taxon>
        <taxon>Bacteroidales</taxon>
        <taxon>Prevotellaceae</taxon>
        <taxon>Prevotella</taxon>
    </lineage>
</organism>
<evidence type="ECO:0000256" key="1">
    <source>
        <dbReference type="ARBA" id="ARBA00004442"/>
    </source>
</evidence>
<dbReference type="EMBL" id="AFPW01000020">
    <property type="protein sequence ID" value="EGQ14542.1"/>
    <property type="molecule type" value="Genomic_DNA"/>
</dbReference>
<evidence type="ECO:0000256" key="5">
    <source>
        <dbReference type="ARBA" id="ARBA00023237"/>
    </source>
</evidence>
<dbReference type="InterPro" id="IPR033985">
    <property type="entry name" value="SusD-like_N"/>
</dbReference>
<evidence type="ECO:0000313" key="12">
    <source>
        <dbReference type="Proteomes" id="UP000010862"/>
    </source>
</evidence>
<keyword evidence="5" id="KW-0998">Cell outer membrane</keyword>
<evidence type="ECO:0000313" key="10">
    <source>
        <dbReference type="EMBL" id="EGQ14542.1"/>
    </source>
</evidence>
<dbReference type="Proteomes" id="UP000007820">
    <property type="component" value="Unassembled WGS sequence"/>
</dbReference>
<name>F9D3N8_PREDD</name>
<reference evidence="10 11" key="1">
    <citation type="submission" date="2011-04" db="EMBL/GenBank/DDBJ databases">
        <authorList>
            <person name="Muzny D."/>
            <person name="Qin X."/>
            <person name="Deng J."/>
            <person name="Jiang H."/>
            <person name="Liu Y."/>
            <person name="Qu J."/>
            <person name="Song X.-Z."/>
            <person name="Zhang L."/>
            <person name="Thornton R."/>
            <person name="Coyle M."/>
            <person name="Francisco L."/>
            <person name="Jackson L."/>
            <person name="Javaid M."/>
            <person name="Korchina V."/>
            <person name="Kovar C."/>
            <person name="Mata R."/>
            <person name="Mathew T."/>
            <person name="Ngo R."/>
            <person name="Nguyen L."/>
            <person name="Nguyen N."/>
            <person name="Okwuonu G."/>
            <person name="Ongeri F."/>
            <person name="Pham C."/>
            <person name="Simmons D."/>
            <person name="Wilczek-Boney K."/>
            <person name="Hale W."/>
            <person name="Jakkamsetti A."/>
            <person name="Pham P."/>
            <person name="Ruth R."/>
            <person name="San Lucas F."/>
            <person name="Warren J."/>
            <person name="Zhang J."/>
            <person name="Zhao Z."/>
            <person name="Zhou C."/>
            <person name="Zhu D."/>
            <person name="Lee S."/>
            <person name="Bess C."/>
            <person name="Blankenburg K."/>
            <person name="Forbes L."/>
            <person name="Fu Q."/>
            <person name="Gubbala S."/>
            <person name="Hirani K."/>
            <person name="Jayaseelan J.C."/>
            <person name="Lara F."/>
            <person name="Munidasa M."/>
            <person name="Palculict T."/>
            <person name="Patil S."/>
            <person name="Pu L.-L."/>
            <person name="Saada N."/>
            <person name="Tang L."/>
            <person name="Weissenberger G."/>
            <person name="Zhu Y."/>
            <person name="Hemphill L."/>
            <person name="Shang Y."/>
            <person name="Youmans B."/>
            <person name="Ayvaz T."/>
            <person name="Ross M."/>
            <person name="Santibanez J."/>
            <person name="Aqrawi P."/>
            <person name="Gross S."/>
            <person name="Joshi V."/>
            <person name="Fowler G."/>
            <person name="Nazareth L."/>
            <person name="Reid J."/>
            <person name="Worley K."/>
            <person name="Petrosino J."/>
            <person name="Highlander S."/>
            <person name="Gibbs R."/>
        </authorList>
    </citation>
    <scope>NUCLEOTIDE SEQUENCE [LARGE SCALE GENOMIC DNA]</scope>
    <source>
        <strain evidence="10 11">DSM 3688</strain>
    </source>
</reference>
<feature type="domain" description="SusD-like N-terminal" evidence="8">
    <location>
        <begin position="112"/>
        <end position="251"/>
    </location>
</feature>
<feature type="chain" id="PRO_5010496626" evidence="6">
    <location>
        <begin position="22"/>
        <end position="500"/>
    </location>
</feature>
<dbReference type="SUPFAM" id="SSF48452">
    <property type="entry name" value="TPR-like"/>
    <property type="match status" value="1"/>
</dbReference>
<dbReference type="EMBL" id="CP003368">
    <property type="protein sequence ID" value="AGB27476.1"/>
    <property type="molecule type" value="Genomic_DNA"/>
</dbReference>
<evidence type="ECO:0000259" key="8">
    <source>
        <dbReference type="Pfam" id="PF14322"/>
    </source>
</evidence>
<keyword evidence="3 6" id="KW-0732">Signal</keyword>
<keyword evidence="4" id="KW-0472">Membrane</keyword>
<evidence type="ECO:0000256" key="4">
    <source>
        <dbReference type="ARBA" id="ARBA00023136"/>
    </source>
</evidence>
<evidence type="ECO:0000256" key="6">
    <source>
        <dbReference type="SAM" id="SignalP"/>
    </source>
</evidence>
<evidence type="ECO:0000259" key="7">
    <source>
        <dbReference type="Pfam" id="PF07980"/>
    </source>
</evidence>
<feature type="domain" description="RagB/SusD" evidence="7">
    <location>
        <begin position="376"/>
        <end position="499"/>
    </location>
</feature>
<protein>
    <submittedName>
        <fullName evidence="9">RagB/SusD family protein</fullName>
    </submittedName>
</protein>
<reference evidence="9" key="3">
    <citation type="submission" date="2012-02" db="EMBL/GenBank/DDBJ databases">
        <title>Complete sequence of chromosome 1 of Prevotella dentalis DSM 3688.</title>
        <authorList>
            <consortium name="US DOE Joint Genome Institute (JGI-PGF)"/>
            <person name="Lucas S."/>
            <person name="Copeland A."/>
            <person name="Lapidus A."/>
            <person name="Glavina del Rio T."/>
            <person name="Dalin E."/>
            <person name="Tice H."/>
            <person name="Bruce D."/>
            <person name="Goodwin L."/>
            <person name="Pitluck S."/>
            <person name="Peters L."/>
            <person name="Mikhailova N."/>
            <person name="Chertkov O."/>
            <person name="Kyrpides N."/>
            <person name="Mavromatis K."/>
            <person name="Ivanova N."/>
            <person name="Brettin T."/>
            <person name="Detter J.C."/>
            <person name="Han C."/>
            <person name="Larimer F."/>
            <person name="Land M."/>
            <person name="Hauser L."/>
            <person name="Markowitz V."/>
            <person name="Cheng J.-F."/>
            <person name="Hugenholtz P."/>
            <person name="Woyke T."/>
            <person name="Wu D."/>
            <person name="Gronow S."/>
            <person name="Wellnitz S."/>
            <person name="Brambilla E."/>
            <person name="Klenk H.-P."/>
            <person name="Eisen J.A."/>
        </authorList>
    </citation>
    <scope>NUCLEOTIDE SEQUENCE</scope>
    <source>
        <strain evidence="9">DSM 3688</strain>
    </source>
</reference>
<dbReference type="RefSeq" id="WP_005845702.1">
    <property type="nucleotide sequence ID" value="NC_019960.1"/>
</dbReference>
<feature type="signal peptide" evidence="6">
    <location>
        <begin position="1"/>
        <end position="21"/>
    </location>
</feature>
<dbReference type="InterPro" id="IPR011990">
    <property type="entry name" value="TPR-like_helical_dom_sf"/>
</dbReference>
<accession>F9D3N8</accession>
<evidence type="ECO:0000256" key="3">
    <source>
        <dbReference type="ARBA" id="ARBA00022729"/>
    </source>
</evidence>
<dbReference type="STRING" id="908937.Prede_0077"/>
<dbReference type="Pfam" id="PF14322">
    <property type="entry name" value="SusD-like_3"/>
    <property type="match status" value="1"/>
</dbReference>
<dbReference type="Pfam" id="PF07980">
    <property type="entry name" value="SusD_RagB"/>
    <property type="match status" value="1"/>
</dbReference>
<dbReference type="HOGENOM" id="CLU_015553_3_2_10"/>
<dbReference type="GO" id="GO:0009279">
    <property type="term" value="C:cell outer membrane"/>
    <property type="evidence" value="ECO:0007669"/>
    <property type="project" value="UniProtKB-SubCell"/>
</dbReference>
<dbReference type="OrthoDB" id="1100079at2"/>
<comment type="subcellular location">
    <subcellularLocation>
        <location evidence="1">Cell outer membrane</location>
    </subcellularLocation>
</comment>
<dbReference type="Gene3D" id="1.25.40.390">
    <property type="match status" value="1"/>
</dbReference>
<dbReference type="AlphaFoldDB" id="F9D3N8"/>
<evidence type="ECO:0000313" key="11">
    <source>
        <dbReference type="Proteomes" id="UP000007820"/>
    </source>
</evidence>